<dbReference type="InterPro" id="IPR029787">
    <property type="entry name" value="Nucleotide_cyclase"/>
</dbReference>
<evidence type="ECO:0000256" key="4">
    <source>
        <dbReference type="PROSITE-ProRule" id="PRU00169"/>
    </source>
</evidence>
<dbReference type="GO" id="GO:1902201">
    <property type="term" value="P:negative regulation of bacterial-type flagellum-dependent cell motility"/>
    <property type="evidence" value="ECO:0007669"/>
    <property type="project" value="TreeGrafter"/>
</dbReference>
<feature type="modified residue" description="4-aspartylphosphate" evidence="4">
    <location>
        <position position="53"/>
    </location>
</feature>
<dbReference type="GO" id="GO:0052621">
    <property type="term" value="F:diguanylate cyclase activity"/>
    <property type="evidence" value="ECO:0007669"/>
    <property type="project" value="UniProtKB-EC"/>
</dbReference>
<dbReference type="InterPro" id="IPR011006">
    <property type="entry name" value="CheY-like_superfamily"/>
</dbReference>
<dbReference type="Proteomes" id="UP000037600">
    <property type="component" value="Unassembled WGS sequence"/>
</dbReference>
<dbReference type="FunFam" id="3.30.70.270:FF:000001">
    <property type="entry name" value="Diguanylate cyclase domain protein"/>
    <property type="match status" value="1"/>
</dbReference>
<dbReference type="GO" id="GO:0043709">
    <property type="term" value="P:cell adhesion involved in single-species biofilm formation"/>
    <property type="evidence" value="ECO:0007669"/>
    <property type="project" value="TreeGrafter"/>
</dbReference>
<dbReference type="OrthoDB" id="9812260at2"/>
<dbReference type="Pfam" id="PF00990">
    <property type="entry name" value="GGDEF"/>
    <property type="match status" value="1"/>
</dbReference>
<comment type="catalytic activity">
    <reaction evidence="3">
        <text>2 GTP = 3',3'-c-di-GMP + 2 diphosphate</text>
        <dbReference type="Rhea" id="RHEA:24898"/>
        <dbReference type="ChEBI" id="CHEBI:33019"/>
        <dbReference type="ChEBI" id="CHEBI:37565"/>
        <dbReference type="ChEBI" id="CHEBI:58805"/>
        <dbReference type="EC" id="2.7.7.65"/>
    </reaction>
</comment>
<dbReference type="SMART" id="SM00267">
    <property type="entry name" value="GGDEF"/>
    <property type="match status" value="1"/>
</dbReference>
<dbReference type="Gene3D" id="3.40.50.2300">
    <property type="match status" value="1"/>
</dbReference>
<dbReference type="SMART" id="SM00448">
    <property type="entry name" value="REC"/>
    <property type="match status" value="1"/>
</dbReference>
<dbReference type="InterPro" id="IPR001789">
    <property type="entry name" value="Sig_transdc_resp-reg_receiver"/>
</dbReference>
<dbReference type="GO" id="GO:0000160">
    <property type="term" value="P:phosphorelay signal transduction system"/>
    <property type="evidence" value="ECO:0007669"/>
    <property type="project" value="InterPro"/>
</dbReference>
<dbReference type="EC" id="2.7.7.65" evidence="2"/>
<dbReference type="PANTHER" id="PTHR45138">
    <property type="entry name" value="REGULATORY COMPONENTS OF SENSORY TRANSDUCTION SYSTEM"/>
    <property type="match status" value="1"/>
</dbReference>
<keyword evidence="4" id="KW-0597">Phosphoprotein</keyword>
<dbReference type="PROSITE" id="PS50110">
    <property type="entry name" value="RESPONSE_REGULATORY"/>
    <property type="match status" value="1"/>
</dbReference>
<dbReference type="STRING" id="1513271.XM47_15545"/>
<evidence type="ECO:0000259" key="6">
    <source>
        <dbReference type="PROSITE" id="PS50887"/>
    </source>
</evidence>
<evidence type="ECO:0000313" key="7">
    <source>
        <dbReference type="EMBL" id="KMT64183.1"/>
    </source>
</evidence>
<dbReference type="CDD" id="cd01949">
    <property type="entry name" value="GGDEF"/>
    <property type="match status" value="1"/>
</dbReference>
<keyword evidence="8" id="KW-1185">Reference proteome</keyword>
<dbReference type="AlphaFoldDB" id="A0A0J8GU17"/>
<evidence type="ECO:0000259" key="5">
    <source>
        <dbReference type="PROSITE" id="PS50110"/>
    </source>
</evidence>
<organism evidence="7 8">
    <name type="scientific">Catenovulum maritimum</name>
    <dbReference type="NCBI Taxonomy" id="1513271"/>
    <lineage>
        <taxon>Bacteria</taxon>
        <taxon>Pseudomonadati</taxon>
        <taxon>Pseudomonadota</taxon>
        <taxon>Gammaproteobacteria</taxon>
        <taxon>Alteromonadales</taxon>
        <taxon>Alteromonadaceae</taxon>
        <taxon>Catenovulum</taxon>
    </lineage>
</organism>
<evidence type="ECO:0000256" key="1">
    <source>
        <dbReference type="ARBA" id="ARBA00001946"/>
    </source>
</evidence>
<gene>
    <name evidence="7" type="ORF">XM47_15545</name>
</gene>
<evidence type="ECO:0000256" key="3">
    <source>
        <dbReference type="ARBA" id="ARBA00034247"/>
    </source>
</evidence>
<name>A0A0J8GU17_9ALTE</name>
<dbReference type="EMBL" id="LAZL01000029">
    <property type="protein sequence ID" value="KMT64183.1"/>
    <property type="molecule type" value="Genomic_DNA"/>
</dbReference>
<comment type="caution">
    <text evidence="7">The sequence shown here is derived from an EMBL/GenBank/DDBJ whole genome shotgun (WGS) entry which is preliminary data.</text>
</comment>
<feature type="domain" description="Response regulatory" evidence="5">
    <location>
        <begin position="5"/>
        <end position="120"/>
    </location>
</feature>
<dbReference type="PANTHER" id="PTHR45138:SF9">
    <property type="entry name" value="DIGUANYLATE CYCLASE DGCM-RELATED"/>
    <property type="match status" value="1"/>
</dbReference>
<dbReference type="InterPro" id="IPR043128">
    <property type="entry name" value="Rev_trsase/Diguanyl_cyclase"/>
</dbReference>
<dbReference type="InterPro" id="IPR050469">
    <property type="entry name" value="Diguanylate_Cyclase"/>
</dbReference>
<reference evidence="7 8" key="1">
    <citation type="submission" date="2015-04" db="EMBL/GenBank/DDBJ databases">
        <title>Draft Genome Sequence of the Novel Agar-Digesting Marine Bacterium Q1.</title>
        <authorList>
            <person name="Li Y."/>
            <person name="Li D."/>
            <person name="Chen G."/>
            <person name="Du Z."/>
        </authorList>
    </citation>
    <scope>NUCLEOTIDE SEQUENCE [LARGE SCALE GENOMIC DNA]</scope>
    <source>
        <strain evidence="7 8">Q1</strain>
    </source>
</reference>
<dbReference type="SUPFAM" id="SSF52172">
    <property type="entry name" value="CheY-like"/>
    <property type="match status" value="1"/>
</dbReference>
<feature type="domain" description="GGDEF" evidence="6">
    <location>
        <begin position="163"/>
        <end position="299"/>
    </location>
</feature>
<evidence type="ECO:0000256" key="2">
    <source>
        <dbReference type="ARBA" id="ARBA00012528"/>
    </source>
</evidence>
<comment type="cofactor">
    <cofactor evidence="1">
        <name>Mg(2+)</name>
        <dbReference type="ChEBI" id="CHEBI:18420"/>
    </cofactor>
</comment>
<dbReference type="RefSeq" id="WP_048694539.1">
    <property type="nucleotide sequence ID" value="NZ_KQ130501.1"/>
</dbReference>
<protein>
    <recommendedName>
        <fullName evidence="2">diguanylate cyclase</fullName>
        <ecNumber evidence="2">2.7.7.65</ecNumber>
    </recommendedName>
</protein>
<dbReference type="NCBIfam" id="TIGR00254">
    <property type="entry name" value="GGDEF"/>
    <property type="match status" value="1"/>
</dbReference>
<evidence type="ECO:0000313" key="8">
    <source>
        <dbReference type="Proteomes" id="UP000037600"/>
    </source>
</evidence>
<dbReference type="SUPFAM" id="SSF55073">
    <property type="entry name" value="Nucleotide cyclase"/>
    <property type="match status" value="1"/>
</dbReference>
<accession>A0A0J8GU17</accession>
<dbReference type="PROSITE" id="PS50887">
    <property type="entry name" value="GGDEF"/>
    <property type="match status" value="1"/>
</dbReference>
<dbReference type="Pfam" id="PF00072">
    <property type="entry name" value="Response_reg"/>
    <property type="match status" value="1"/>
</dbReference>
<dbReference type="PATRIC" id="fig|1513271.3.peg.3203"/>
<dbReference type="InterPro" id="IPR000160">
    <property type="entry name" value="GGDEF_dom"/>
</dbReference>
<sequence length="302" mass="34112">MNDLKVLIVDDDKTNRRVLKEIVESMALVLFAKNGQQAIDKSVELQPDLILLDIVMPDISGFDVLNQLKNNPKVDHIPVVFITGKHENEIEERGLRMGAIDFITKPFHSGIVQARVYNHLQSVIQKKLLDHYAYIDPLTSIPNRRQFNARLQQEYLHALESNQILTLAIVDVDNFKLYNDHYGHLKGDQVLKQVAKAVENQMKILGGFVARFGGEELVILMPNTNAIEASSRLEEIRQSVESLEIPHIKNISDYVTVSIGYSSANILQKGHANTIFEIADKYLYIAKSNGRNQVNGQTSTIK</sequence>
<proteinExistence type="predicted"/>
<dbReference type="GO" id="GO:0005886">
    <property type="term" value="C:plasma membrane"/>
    <property type="evidence" value="ECO:0007669"/>
    <property type="project" value="TreeGrafter"/>
</dbReference>
<dbReference type="Gene3D" id="3.30.70.270">
    <property type="match status" value="1"/>
</dbReference>